<dbReference type="InterPro" id="IPR039425">
    <property type="entry name" value="RNA_pol_sigma-70-like"/>
</dbReference>
<keyword evidence="4" id="KW-0804">Transcription</keyword>
<feature type="region of interest" description="Disordered" evidence="5">
    <location>
        <begin position="1"/>
        <end position="25"/>
    </location>
</feature>
<dbReference type="EMBL" id="BAABRI010000006">
    <property type="protein sequence ID" value="GAA5482186.1"/>
    <property type="molecule type" value="Genomic_DNA"/>
</dbReference>
<reference evidence="7 8" key="1">
    <citation type="submission" date="2024-02" db="EMBL/GenBank/DDBJ databases">
        <title>Haloferula sargassicola NBRC 104335.</title>
        <authorList>
            <person name="Ichikawa N."/>
            <person name="Katano-Makiyama Y."/>
            <person name="Hidaka K."/>
        </authorList>
    </citation>
    <scope>NUCLEOTIDE SEQUENCE [LARGE SCALE GENOMIC DNA]</scope>
    <source>
        <strain evidence="7 8">NBRC 104335</strain>
    </source>
</reference>
<dbReference type="RefSeq" id="WP_353566329.1">
    <property type="nucleotide sequence ID" value="NZ_BAABRI010000006.1"/>
</dbReference>
<dbReference type="SUPFAM" id="SSF88946">
    <property type="entry name" value="Sigma2 domain of RNA polymerase sigma factors"/>
    <property type="match status" value="1"/>
</dbReference>
<gene>
    <name evidence="7" type="ORF">Hsar01_01403</name>
</gene>
<evidence type="ECO:0000256" key="4">
    <source>
        <dbReference type="ARBA" id="ARBA00023163"/>
    </source>
</evidence>
<accession>A0ABP9UKQ3</accession>
<dbReference type="InterPro" id="IPR013325">
    <property type="entry name" value="RNA_pol_sigma_r2"/>
</dbReference>
<keyword evidence="8" id="KW-1185">Reference proteome</keyword>
<dbReference type="Pfam" id="PF04542">
    <property type="entry name" value="Sigma70_r2"/>
    <property type="match status" value="1"/>
</dbReference>
<sequence length="210" mass="23665">MSSAPSIPDHNPFPPEVPSGGGGIGRTSGNVPAVVAEHFSALLTEVTPALSAYLGTMLRDRGEVEDCMQEAFVVVWEKFNPRWEIEDFRRYAFTCARFKALNLLRKKSSRAIVFMDPKVTEIMDRQIRHHAEEEAATDYHHSIRALETCLGQLADEQRAILAARYDTGGETLEQLALKLSRKLPALYKQLERLRTALKSCVEKQIRRPEA</sequence>
<evidence type="ECO:0000256" key="1">
    <source>
        <dbReference type="ARBA" id="ARBA00010641"/>
    </source>
</evidence>
<dbReference type="InterPro" id="IPR013324">
    <property type="entry name" value="RNA_pol_sigma_r3/r4-like"/>
</dbReference>
<keyword evidence="3" id="KW-0731">Sigma factor</keyword>
<evidence type="ECO:0000256" key="3">
    <source>
        <dbReference type="ARBA" id="ARBA00023082"/>
    </source>
</evidence>
<name>A0ABP9UKQ3_9BACT</name>
<dbReference type="PANTHER" id="PTHR43133">
    <property type="entry name" value="RNA POLYMERASE ECF-TYPE SIGMA FACTO"/>
    <property type="match status" value="1"/>
</dbReference>
<dbReference type="InterPro" id="IPR014284">
    <property type="entry name" value="RNA_pol_sigma-70_dom"/>
</dbReference>
<dbReference type="Gene3D" id="1.10.1740.10">
    <property type="match status" value="1"/>
</dbReference>
<proteinExistence type="inferred from homology"/>
<evidence type="ECO:0000259" key="6">
    <source>
        <dbReference type="Pfam" id="PF04542"/>
    </source>
</evidence>
<dbReference type="Proteomes" id="UP001476282">
    <property type="component" value="Unassembled WGS sequence"/>
</dbReference>
<feature type="domain" description="RNA polymerase sigma-70 region 2" evidence="6">
    <location>
        <begin position="45"/>
        <end position="108"/>
    </location>
</feature>
<comment type="similarity">
    <text evidence="1">Belongs to the sigma-70 factor family. ECF subfamily.</text>
</comment>
<dbReference type="InterPro" id="IPR007627">
    <property type="entry name" value="RNA_pol_sigma70_r2"/>
</dbReference>
<organism evidence="7 8">
    <name type="scientific">Haloferula sargassicola</name>
    <dbReference type="NCBI Taxonomy" id="490096"/>
    <lineage>
        <taxon>Bacteria</taxon>
        <taxon>Pseudomonadati</taxon>
        <taxon>Verrucomicrobiota</taxon>
        <taxon>Verrucomicrobiia</taxon>
        <taxon>Verrucomicrobiales</taxon>
        <taxon>Verrucomicrobiaceae</taxon>
        <taxon>Haloferula</taxon>
    </lineage>
</organism>
<protein>
    <recommendedName>
        <fullName evidence="6">RNA polymerase sigma-70 region 2 domain-containing protein</fullName>
    </recommendedName>
</protein>
<dbReference type="PANTHER" id="PTHR43133:SF51">
    <property type="entry name" value="RNA POLYMERASE SIGMA FACTOR"/>
    <property type="match status" value="1"/>
</dbReference>
<keyword evidence="2" id="KW-0805">Transcription regulation</keyword>
<evidence type="ECO:0000256" key="5">
    <source>
        <dbReference type="SAM" id="MobiDB-lite"/>
    </source>
</evidence>
<evidence type="ECO:0000313" key="7">
    <source>
        <dbReference type="EMBL" id="GAA5482186.1"/>
    </source>
</evidence>
<evidence type="ECO:0000313" key="8">
    <source>
        <dbReference type="Proteomes" id="UP001476282"/>
    </source>
</evidence>
<dbReference type="SUPFAM" id="SSF88659">
    <property type="entry name" value="Sigma3 and sigma4 domains of RNA polymerase sigma factors"/>
    <property type="match status" value="1"/>
</dbReference>
<dbReference type="NCBIfam" id="TIGR02937">
    <property type="entry name" value="sigma70-ECF"/>
    <property type="match status" value="1"/>
</dbReference>
<comment type="caution">
    <text evidence="7">The sequence shown here is derived from an EMBL/GenBank/DDBJ whole genome shotgun (WGS) entry which is preliminary data.</text>
</comment>
<evidence type="ECO:0000256" key="2">
    <source>
        <dbReference type="ARBA" id="ARBA00023015"/>
    </source>
</evidence>